<keyword evidence="2" id="KW-1185">Reference proteome</keyword>
<reference evidence="1 2" key="1">
    <citation type="journal article" date="2023" name="Mol. Ecol. Resour.">
        <title>Chromosome-level genome assembly of a triploid poplar Populus alba 'Berolinensis'.</title>
        <authorList>
            <person name="Chen S."/>
            <person name="Yu Y."/>
            <person name="Wang X."/>
            <person name="Wang S."/>
            <person name="Zhang T."/>
            <person name="Zhou Y."/>
            <person name="He R."/>
            <person name="Meng N."/>
            <person name="Wang Y."/>
            <person name="Liu W."/>
            <person name="Liu Z."/>
            <person name="Liu J."/>
            <person name="Guo Q."/>
            <person name="Huang H."/>
            <person name="Sederoff R.R."/>
            <person name="Wang G."/>
            <person name="Qu G."/>
            <person name="Chen S."/>
        </authorList>
    </citation>
    <scope>NUCLEOTIDE SEQUENCE [LARGE SCALE GENOMIC DNA]</scope>
    <source>
        <strain evidence="1">SC-2020</strain>
    </source>
</reference>
<evidence type="ECO:0000313" key="1">
    <source>
        <dbReference type="EMBL" id="KAJ7000109.1"/>
    </source>
</evidence>
<organism evidence="1 2">
    <name type="scientific">Populus alba x Populus x berolinensis</name>
    <dbReference type="NCBI Taxonomy" id="444605"/>
    <lineage>
        <taxon>Eukaryota</taxon>
        <taxon>Viridiplantae</taxon>
        <taxon>Streptophyta</taxon>
        <taxon>Embryophyta</taxon>
        <taxon>Tracheophyta</taxon>
        <taxon>Spermatophyta</taxon>
        <taxon>Magnoliopsida</taxon>
        <taxon>eudicotyledons</taxon>
        <taxon>Gunneridae</taxon>
        <taxon>Pentapetalae</taxon>
        <taxon>rosids</taxon>
        <taxon>fabids</taxon>
        <taxon>Malpighiales</taxon>
        <taxon>Salicaceae</taxon>
        <taxon>Saliceae</taxon>
        <taxon>Populus</taxon>
    </lineage>
</organism>
<accession>A0AAD6R0H0</accession>
<comment type="caution">
    <text evidence="1">The sequence shown here is derived from an EMBL/GenBank/DDBJ whole genome shotgun (WGS) entry which is preliminary data.</text>
</comment>
<evidence type="ECO:0000313" key="2">
    <source>
        <dbReference type="Proteomes" id="UP001164929"/>
    </source>
</evidence>
<dbReference type="AlphaFoldDB" id="A0AAD6R0H0"/>
<name>A0AAD6R0H0_9ROSI</name>
<protein>
    <submittedName>
        <fullName evidence="1">Uncharacterized protein</fullName>
    </submittedName>
</protein>
<sequence>MLEEFQVTLLSHVEKSVEVHYGLTSPTLLDIAMNSDIIWLHLLIISKDNSFSHFHISWRVPGFPLSAKATCMLKKT</sequence>
<dbReference type="EMBL" id="JAQIZT010000004">
    <property type="protein sequence ID" value="KAJ7000109.1"/>
    <property type="molecule type" value="Genomic_DNA"/>
</dbReference>
<proteinExistence type="predicted"/>
<gene>
    <name evidence="1" type="ORF">NC653_010776</name>
</gene>
<dbReference type="Proteomes" id="UP001164929">
    <property type="component" value="Chromosome 4"/>
</dbReference>